<keyword evidence="1" id="KW-0812">Transmembrane</keyword>
<protein>
    <submittedName>
        <fullName evidence="2">Uncharacterized protein DUF1523</fullName>
    </submittedName>
</protein>
<organism evidence="2 3">
    <name type="scientific">Vreelandella songnenensis</name>
    <dbReference type="NCBI Taxonomy" id="1176243"/>
    <lineage>
        <taxon>Bacteria</taxon>
        <taxon>Pseudomonadati</taxon>
        <taxon>Pseudomonadota</taxon>
        <taxon>Gammaproteobacteria</taxon>
        <taxon>Oceanospirillales</taxon>
        <taxon>Halomonadaceae</taxon>
        <taxon>Vreelandella</taxon>
    </lineage>
</organism>
<keyword evidence="1" id="KW-1133">Transmembrane helix</keyword>
<dbReference type="InterPro" id="IPR011088">
    <property type="entry name" value="Phage_phiNM3_A0EWY4"/>
</dbReference>
<keyword evidence="3" id="KW-1185">Reference proteome</keyword>
<comment type="caution">
    <text evidence="2">The sequence shown here is derived from an EMBL/GenBank/DDBJ whole genome shotgun (WGS) entry which is preliminary data.</text>
</comment>
<feature type="transmembrane region" description="Helical" evidence="1">
    <location>
        <begin position="148"/>
        <end position="169"/>
    </location>
</feature>
<accession>A0A2T0V948</accession>
<sequence>MVYLKWFFLLVVWTLIGAFLHYSLPRHDVVRIVNTYEERIDLDTWTRIFWSDPTEQAKTLVNRDVKFIQGVRPNGNSIVYRNEDTGWGWPPYFKFDTANLHTEASDSISARDNPRWVSVTYFGWRNLFFTIFPNAISITPVDGPDDKPFNWFTTLFLIVFGGSVGYGYYCWRRFRRNRITPALEGVGDNFSAAGEAFSQKRGRFQAWLDTWKSKKRR</sequence>
<evidence type="ECO:0000313" key="2">
    <source>
        <dbReference type="EMBL" id="PRY66712.1"/>
    </source>
</evidence>
<gene>
    <name evidence="2" type="ORF">B0H98_101707</name>
</gene>
<keyword evidence="1" id="KW-0472">Membrane</keyword>
<dbReference type="OrthoDB" id="5354324at2"/>
<evidence type="ECO:0000256" key="1">
    <source>
        <dbReference type="SAM" id="Phobius"/>
    </source>
</evidence>
<evidence type="ECO:0000313" key="3">
    <source>
        <dbReference type="Proteomes" id="UP000237647"/>
    </source>
</evidence>
<proteinExistence type="predicted"/>
<name>A0A2T0V948_9GAMM</name>
<dbReference type="EMBL" id="PVTK01000001">
    <property type="protein sequence ID" value="PRY66712.1"/>
    <property type="molecule type" value="Genomic_DNA"/>
</dbReference>
<feature type="transmembrane region" description="Helical" evidence="1">
    <location>
        <begin position="116"/>
        <end position="136"/>
    </location>
</feature>
<dbReference type="RefSeq" id="WP_106373658.1">
    <property type="nucleotide sequence ID" value="NZ_PVTK01000001.1"/>
</dbReference>
<dbReference type="AlphaFoldDB" id="A0A2T0V948"/>
<reference evidence="2 3" key="1">
    <citation type="submission" date="2018-03" db="EMBL/GenBank/DDBJ databases">
        <title>Genomic Encyclopedia of Type Strains, Phase III (KMG-III): the genomes of soil and plant-associated and newly described type strains.</title>
        <authorList>
            <person name="Whitman W."/>
        </authorList>
    </citation>
    <scope>NUCLEOTIDE SEQUENCE [LARGE SCALE GENOMIC DNA]</scope>
    <source>
        <strain evidence="2 3">CGMCC 1.12152</strain>
    </source>
</reference>
<dbReference type="Proteomes" id="UP000237647">
    <property type="component" value="Unassembled WGS sequence"/>
</dbReference>
<dbReference type="Pfam" id="PF07509">
    <property type="entry name" value="DUF1523"/>
    <property type="match status" value="1"/>
</dbReference>
<feature type="transmembrane region" description="Helical" evidence="1">
    <location>
        <begin position="6"/>
        <end position="24"/>
    </location>
</feature>